<evidence type="ECO:0000256" key="1">
    <source>
        <dbReference type="SAM" id="MobiDB-lite"/>
    </source>
</evidence>
<keyword evidence="2" id="KW-0472">Membrane</keyword>
<name>A0A182QJ82_9DIPT</name>
<keyword evidence="2" id="KW-0812">Transmembrane</keyword>
<feature type="compositionally biased region" description="Low complexity" evidence="1">
    <location>
        <begin position="19"/>
        <end position="28"/>
    </location>
</feature>
<proteinExistence type="predicted"/>
<feature type="compositionally biased region" description="Polar residues" evidence="1">
    <location>
        <begin position="9"/>
        <end position="18"/>
    </location>
</feature>
<dbReference type="EMBL" id="AXCN02000314">
    <property type="status" value="NOT_ANNOTATED_CDS"/>
    <property type="molecule type" value="Genomic_DNA"/>
</dbReference>
<feature type="transmembrane region" description="Helical" evidence="2">
    <location>
        <begin position="309"/>
        <end position="336"/>
    </location>
</feature>
<dbReference type="EnsemblMetazoa" id="AFAF011313-RA">
    <property type="protein sequence ID" value="AFAF011313-PA"/>
    <property type="gene ID" value="AFAF011313"/>
</dbReference>
<sequence>MAASYATICTTRRTPTHGSDSCSESASDSRNKPNSKPSFGTTDWLVAHTKCCAFSPPGPPVAVVSGLRQGSDSMSESLSDSSTELRSTSMLSASGKLGAVSWMLSSIFSTTAVLPIVAAFRVDAVARERDVPVVCFLEREELLDAVRLLADRFRAGLLVVEVLDCWELFLVELDDDRAGDGAGDEDIYPDVDVEGYAPSSSSKPFCITSRSISLWLIMSRSLLFSSVPGVPCSISLSIRMYFIANRSVVIFVSFSLDAALPPHGGELTGELAPLVPATATGTARLKFSNALLISRMRLRSRAFAVFRRYLLRGAALGLGFSFGAAFSLVVVVVVLVEDLLTVAAGSCVVRRDCRCRSEYFSSFLISDTSDPAPSAAIVWLM</sequence>
<feature type="region of interest" description="Disordered" evidence="1">
    <location>
        <begin position="9"/>
        <end position="37"/>
    </location>
</feature>
<dbReference type="VEuPathDB" id="VectorBase:AFAF011313"/>
<keyword evidence="2" id="KW-1133">Transmembrane helix</keyword>
<dbReference type="AlphaFoldDB" id="A0A182QJ82"/>
<evidence type="ECO:0000313" key="4">
    <source>
        <dbReference type="Proteomes" id="UP000075886"/>
    </source>
</evidence>
<accession>A0A182QJ82</accession>
<organism evidence="3 4">
    <name type="scientific">Anopheles farauti</name>
    <dbReference type="NCBI Taxonomy" id="69004"/>
    <lineage>
        <taxon>Eukaryota</taxon>
        <taxon>Metazoa</taxon>
        <taxon>Ecdysozoa</taxon>
        <taxon>Arthropoda</taxon>
        <taxon>Hexapoda</taxon>
        <taxon>Insecta</taxon>
        <taxon>Pterygota</taxon>
        <taxon>Neoptera</taxon>
        <taxon>Endopterygota</taxon>
        <taxon>Diptera</taxon>
        <taxon>Nematocera</taxon>
        <taxon>Culicoidea</taxon>
        <taxon>Culicidae</taxon>
        <taxon>Anophelinae</taxon>
        <taxon>Anopheles</taxon>
    </lineage>
</organism>
<protein>
    <submittedName>
        <fullName evidence="3">Uncharacterized protein</fullName>
    </submittedName>
</protein>
<evidence type="ECO:0000313" key="3">
    <source>
        <dbReference type="EnsemblMetazoa" id="AFAF011313-PA"/>
    </source>
</evidence>
<feature type="transmembrane region" description="Helical" evidence="2">
    <location>
        <begin position="99"/>
        <end position="120"/>
    </location>
</feature>
<keyword evidence="4" id="KW-1185">Reference proteome</keyword>
<reference evidence="3" key="2">
    <citation type="submission" date="2020-05" db="UniProtKB">
        <authorList>
            <consortium name="EnsemblMetazoa"/>
        </authorList>
    </citation>
    <scope>IDENTIFICATION</scope>
    <source>
        <strain evidence="3">FAR1</strain>
    </source>
</reference>
<evidence type="ECO:0000256" key="2">
    <source>
        <dbReference type="SAM" id="Phobius"/>
    </source>
</evidence>
<reference evidence="4" key="1">
    <citation type="submission" date="2014-01" db="EMBL/GenBank/DDBJ databases">
        <title>The Genome Sequence of Anopheles farauti FAR1 (V2).</title>
        <authorList>
            <consortium name="The Broad Institute Genomics Platform"/>
            <person name="Neafsey D.E."/>
            <person name="Besansky N."/>
            <person name="Howell P."/>
            <person name="Walton C."/>
            <person name="Young S.K."/>
            <person name="Zeng Q."/>
            <person name="Gargeya S."/>
            <person name="Fitzgerald M."/>
            <person name="Haas B."/>
            <person name="Abouelleil A."/>
            <person name="Allen A.W."/>
            <person name="Alvarado L."/>
            <person name="Arachchi H.M."/>
            <person name="Berlin A.M."/>
            <person name="Chapman S.B."/>
            <person name="Gainer-Dewar J."/>
            <person name="Goldberg J."/>
            <person name="Griggs A."/>
            <person name="Gujja S."/>
            <person name="Hansen M."/>
            <person name="Howarth C."/>
            <person name="Imamovic A."/>
            <person name="Ireland A."/>
            <person name="Larimer J."/>
            <person name="McCowan C."/>
            <person name="Murphy C."/>
            <person name="Pearson M."/>
            <person name="Poon T.W."/>
            <person name="Priest M."/>
            <person name="Roberts A."/>
            <person name="Saif S."/>
            <person name="Shea T."/>
            <person name="Sisk P."/>
            <person name="Sykes S."/>
            <person name="Wortman J."/>
            <person name="Nusbaum C."/>
            <person name="Birren B."/>
        </authorList>
    </citation>
    <scope>NUCLEOTIDE SEQUENCE [LARGE SCALE GENOMIC DNA]</scope>
    <source>
        <strain evidence="4">FAR1</strain>
    </source>
</reference>
<dbReference type="Proteomes" id="UP000075886">
    <property type="component" value="Unassembled WGS sequence"/>
</dbReference>